<dbReference type="Proteomes" id="UP001222027">
    <property type="component" value="Unassembled WGS sequence"/>
</dbReference>
<feature type="region of interest" description="Disordered" evidence="1">
    <location>
        <begin position="270"/>
        <end position="332"/>
    </location>
</feature>
<sequence length="347" mass="39466">MRRRQREAAVSLCGVTCTPPPERRALIGEKWTPVLDVICTYVARSKSIRTRASHPKKDACPHQLIALGCMISRGCKSLLQWKYGQPDGGLVSSSQHGKSSKKHKGPCRIFRQKEPKQRFLGGRQHREDVEVNCWRREETEKRELWSSGEKGRELVFDQRELVEMARFDRAEELVAEVELQAQYLYSLLRHLRLGILHAALGHLGLWFRSPGDRTKAYGSSGSSVSDKQSEQDNPCERGIQEPASRTRGMKWRNSRNRLVLWFRGDKRAMRANEQTKPIGEDIERPTQEAEASRTGSSTLPRLRDAASPRSPRVPSPPPPPDSRDRQAGVDISLDLLQMEAAKRSSQW</sequence>
<feature type="region of interest" description="Disordered" evidence="1">
    <location>
        <begin position="216"/>
        <end position="248"/>
    </location>
</feature>
<accession>A0AAV8QH11</accession>
<feature type="compositionally biased region" description="Basic and acidic residues" evidence="1">
    <location>
        <begin position="227"/>
        <end position="239"/>
    </location>
</feature>
<organism evidence="2 3">
    <name type="scientific">Ensete ventricosum</name>
    <name type="common">Abyssinian banana</name>
    <name type="synonym">Musa ensete</name>
    <dbReference type="NCBI Taxonomy" id="4639"/>
    <lineage>
        <taxon>Eukaryota</taxon>
        <taxon>Viridiplantae</taxon>
        <taxon>Streptophyta</taxon>
        <taxon>Embryophyta</taxon>
        <taxon>Tracheophyta</taxon>
        <taxon>Spermatophyta</taxon>
        <taxon>Magnoliopsida</taxon>
        <taxon>Liliopsida</taxon>
        <taxon>Zingiberales</taxon>
        <taxon>Musaceae</taxon>
        <taxon>Ensete</taxon>
    </lineage>
</organism>
<evidence type="ECO:0000313" key="2">
    <source>
        <dbReference type="EMBL" id="KAJ8479329.1"/>
    </source>
</evidence>
<dbReference type="EMBL" id="JAQQAF010000006">
    <property type="protein sequence ID" value="KAJ8479329.1"/>
    <property type="molecule type" value="Genomic_DNA"/>
</dbReference>
<reference evidence="2 3" key="1">
    <citation type="submission" date="2022-12" db="EMBL/GenBank/DDBJ databases">
        <title>Chromosome-scale assembly of the Ensete ventricosum genome.</title>
        <authorList>
            <person name="Dussert Y."/>
            <person name="Stocks J."/>
            <person name="Wendawek A."/>
            <person name="Woldeyes F."/>
            <person name="Nichols R.A."/>
            <person name="Borrell J.S."/>
        </authorList>
    </citation>
    <scope>NUCLEOTIDE SEQUENCE [LARGE SCALE GENOMIC DNA]</scope>
    <source>
        <strain evidence="3">cv. Maze</strain>
        <tissue evidence="2">Seeds</tissue>
    </source>
</reference>
<name>A0AAV8QH11_ENSVE</name>
<keyword evidence="3" id="KW-1185">Reference proteome</keyword>
<comment type="caution">
    <text evidence="2">The sequence shown here is derived from an EMBL/GenBank/DDBJ whole genome shotgun (WGS) entry which is preliminary data.</text>
</comment>
<gene>
    <name evidence="2" type="ORF">OPV22_023056</name>
</gene>
<dbReference type="AlphaFoldDB" id="A0AAV8QH11"/>
<feature type="compositionally biased region" description="Basic and acidic residues" evidence="1">
    <location>
        <begin position="278"/>
        <end position="291"/>
    </location>
</feature>
<protein>
    <submittedName>
        <fullName evidence="2">Uncharacterized protein</fullName>
    </submittedName>
</protein>
<proteinExistence type="predicted"/>
<evidence type="ECO:0000256" key="1">
    <source>
        <dbReference type="SAM" id="MobiDB-lite"/>
    </source>
</evidence>
<feature type="compositionally biased region" description="Pro residues" evidence="1">
    <location>
        <begin position="311"/>
        <end position="320"/>
    </location>
</feature>
<evidence type="ECO:0000313" key="3">
    <source>
        <dbReference type="Proteomes" id="UP001222027"/>
    </source>
</evidence>